<feature type="compositionally biased region" description="Pro residues" evidence="4">
    <location>
        <begin position="74"/>
        <end position="83"/>
    </location>
</feature>
<dbReference type="GO" id="GO:0043200">
    <property type="term" value="P:response to amino acid"/>
    <property type="evidence" value="ECO:0007669"/>
    <property type="project" value="TreeGrafter"/>
</dbReference>
<keyword evidence="3" id="KW-0804">Transcription</keyword>
<dbReference type="InterPro" id="IPR036390">
    <property type="entry name" value="WH_DNA-bd_sf"/>
</dbReference>
<keyword evidence="1" id="KW-0805">Transcription regulation</keyword>
<dbReference type="GO" id="GO:0043565">
    <property type="term" value="F:sequence-specific DNA binding"/>
    <property type="evidence" value="ECO:0007669"/>
    <property type="project" value="InterPro"/>
</dbReference>
<dbReference type="SUPFAM" id="SSF46785">
    <property type="entry name" value="Winged helix' DNA-binding domain"/>
    <property type="match status" value="1"/>
</dbReference>
<dbReference type="InterPro" id="IPR019888">
    <property type="entry name" value="Tscrpt_reg_AsnC-like"/>
</dbReference>
<feature type="domain" description="HTH asnC-type" evidence="5">
    <location>
        <begin position="100"/>
        <end position="161"/>
    </location>
</feature>
<dbReference type="Proteomes" id="UP000603708">
    <property type="component" value="Unassembled WGS sequence"/>
</dbReference>
<dbReference type="EMBL" id="BNCD01000001">
    <property type="protein sequence ID" value="GHH70449.1"/>
    <property type="molecule type" value="Genomic_DNA"/>
</dbReference>
<evidence type="ECO:0000256" key="3">
    <source>
        <dbReference type="ARBA" id="ARBA00023163"/>
    </source>
</evidence>
<feature type="compositionally biased region" description="Basic and acidic residues" evidence="4">
    <location>
        <begin position="1"/>
        <end position="30"/>
    </location>
</feature>
<evidence type="ECO:0000313" key="7">
    <source>
        <dbReference type="Proteomes" id="UP000603708"/>
    </source>
</evidence>
<comment type="caution">
    <text evidence="6">The sequence shown here is derived from an EMBL/GenBank/DDBJ whole genome shotgun (WGS) entry which is preliminary data.</text>
</comment>
<dbReference type="SUPFAM" id="SSF54909">
    <property type="entry name" value="Dimeric alpha+beta barrel"/>
    <property type="match status" value="1"/>
</dbReference>
<dbReference type="AlphaFoldDB" id="A0A919KS15"/>
<dbReference type="InterPro" id="IPR011008">
    <property type="entry name" value="Dimeric_a/b-barrel"/>
</dbReference>
<dbReference type="InterPro" id="IPR000485">
    <property type="entry name" value="AsnC-type_HTH_dom"/>
</dbReference>
<evidence type="ECO:0000259" key="5">
    <source>
        <dbReference type="PROSITE" id="PS50956"/>
    </source>
</evidence>
<name>A0A919KS15_9ACTN</name>
<reference evidence="6" key="1">
    <citation type="journal article" date="2014" name="Int. J. Syst. Evol. Microbiol.">
        <title>Complete genome sequence of Corynebacterium casei LMG S-19264T (=DSM 44701T), isolated from a smear-ripened cheese.</title>
        <authorList>
            <consortium name="US DOE Joint Genome Institute (JGI-PGF)"/>
            <person name="Walter F."/>
            <person name="Albersmeier A."/>
            <person name="Kalinowski J."/>
            <person name="Ruckert C."/>
        </authorList>
    </citation>
    <scope>NUCLEOTIDE SEQUENCE</scope>
    <source>
        <strain evidence="6">JCM 5069</strain>
    </source>
</reference>
<accession>A0A919KS15</accession>
<dbReference type="SMART" id="SM00344">
    <property type="entry name" value="HTH_ASNC"/>
    <property type="match status" value="1"/>
</dbReference>
<keyword evidence="2" id="KW-0238">DNA-binding</keyword>
<evidence type="ECO:0000313" key="6">
    <source>
        <dbReference type="EMBL" id="GHH70449.1"/>
    </source>
</evidence>
<dbReference type="Gene3D" id="3.30.70.920">
    <property type="match status" value="1"/>
</dbReference>
<dbReference type="PROSITE" id="PS50956">
    <property type="entry name" value="HTH_ASNC_2"/>
    <property type="match status" value="1"/>
</dbReference>
<protein>
    <recommendedName>
        <fullName evidence="5">HTH asnC-type domain-containing protein</fullName>
    </recommendedName>
</protein>
<dbReference type="GO" id="GO:0005829">
    <property type="term" value="C:cytosol"/>
    <property type="evidence" value="ECO:0007669"/>
    <property type="project" value="TreeGrafter"/>
</dbReference>
<gene>
    <name evidence="6" type="ORF">GCM10018793_04520</name>
</gene>
<dbReference type="Pfam" id="PF01037">
    <property type="entry name" value="AsnC_trans_reg"/>
    <property type="match status" value="1"/>
</dbReference>
<evidence type="ECO:0000256" key="1">
    <source>
        <dbReference type="ARBA" id="ARBA00023015"/>
    </source>
</evidence>
<proteinExistence type="predicted"/>
<sequence length="244" mass="26526">MLERRGDMASERMAGEPAQERRTTAPHRQEPPGGAQEGTAHGPGPQAPARALDALGRTGDASPGPGRPRRPEAPPRPPGPEAPPRQDDDGAPQVPPPRPLDAIDRDILQMLQADGRASIRSVAERVHVSRANAYARINRLIEDGVIRGFGARIHHERAGHGASAYITLKIVQNTWRTVRDQLAALPGASHIALVSGDFDVLLLVHTPDNRALRELVLTRLQAIPEVLSTRTLLVFEEEDLEQEI</sequence>
<feature type="region of interest" description="Disordered" evidence="4">
    <location>
        <begin position="1"/>
        <end position="101"/>
    </location>
</feature>
<dbReference type="Gene3D" id="1.10.10.10">
    <property type="entry name" value="Winged helix-like DNA-binding domain superfamily/Winged helix DNA-binding domain"/>
    <property type="match status" value="1"/>
</dbReference>
<dbReference type="PANTHER" id="PTHR30154">
    <property type="entry name" value="LEUCINE-RESPONSIVE REGULATORY PROTEIN"/>
    <property type="match status" value="1"/>
</dbReference>
<evidence type="ECO:0000256" key="4">
    <source>
        <dbReference type="SAM" id="MobiDB-lite"/>
    </source>
</evidence>
<keyword evidence="7" id="KW-1185">Reference proteome</keyword>
<dbReference type="InterPro" id="IPR036388">
    <property type="entry name" value="WH-like_DNA-bd_sf"/>
</dbReference>
<organism evidence="6 7">
    <name type="scientific">Streptomyces sulfonofaciens</name>
    <dbReference type="NCBI Taxonomy" id="68272"/>
    <lineage>
        <taxon>Bacteria</taxon>
        <taxon>Bacillati</taxon>
        <taxon>Actinomycetota</taxon>
        <taxon>Actinomycetes</taxon>
        <taxon>Kitasatosporales</taxon>
        <taxon>Streptomycetaceae</taxon>
        <taxon>Streptomyces</taxon>
    </lineage>
</organism>
<dbReference type="PRINTS" id="PR00033">
    <property type="entry name" value="HTHASNC"/>
</dbReference>
<evidence type="ECO:0000256" key="2">
    <source>
        <dbReference type="ARBA" id="ARBA00023125"/>
    </source>
</evidence>
<dbReference type="Pfam" id="PF13412">
    <property type="entry name" value="HTH_24"/>
    <property type="match status" value="1"/>
</dbReference>
<dbReference type="PANTHER" id="PTHR30154:SF34">
    <property type="entry name" value="TRANSCRIPTIONAL REGULATOR AZLB"/>
    <property type="match status" value="1"/>
</dbReference>
<reference evidence="6" key="2">
    <citation type="submission" date="2020-09" db="EMBL/GenBank/DDBJ databases">
        <authorList>
            <person name="Sun Q."/>
            <person name="Ohkuma M."/>
        </authorList>
    </citation>
    <scope>NUCLEOTIDE SEQUENCE</scope>
    <source>
        <strain evidence="6">JCM 5069</strain>
    </source>
</reference>
<dbReference type="InterPro" id="IPR019887">
    <property type="entry name" value="Tscrpt_reg_AsnC/Lrp_C"/>
</dbReference>